<dbReference type="AlphaFoldDB" id="A0A4Y2EPN9"/>
<name>A0A4Y2EPN9_ARAVE</name>
<sequence>MGDQESDTSRSSTRFFILPDKAATSNFCGVSRFQISFLESCANRVGFRYYNFNVNGFLTETAEVPGNQTVFRTGGRLNPGEVSKSVPRTSGPKIWWVIHSQLYPRATPSYGIGLTIGAVHSTVSSPHATFKTGPPCPNSLE</sequence>
<evidence type="ECO:0000313" key="2">
    <source>
        <dbReference type="Proteomes" id="UP000499080"/>
    </source>
</evidence>
<protein>
    <submittedName>
        <fullName evidence="1">Uncharacterized protein</fullName>
    </submittedName>
</protein>
<dbReference type="Proteomes" id="UP000499080">
    <property type="component" value="Unassembled WGS sequence"/>
</dbReference>
<comment type="caution">
    <text evidence="1">The sequence shown here is derived from an EMBL/GenBank/DDBJ whole genome shotgun (WGS) entry which is preliminary data.</text>
</comment>
<accession>A0A4Y2EPN9</accession>
<keyword evidence="2" id="KW-1185">Reference proteome</keyword>
<organism evidence="1 2">
    <name type="scientific">Araneus ventricosus</name>
    <name type="common">Orbweaver spider</name>
    <name type="synonym">Epeira ventricosa</name>
    <dbReference type="NCBI Taxonomy" id="182803"/>
    <lineage>
        <taxon>Eukaryota</taxon>
        <taxon>Metazoa</taxon>
        <taxon>Ecdysozoa</taxon>
        <taxon>Arthropoda</taxon>
        <taxon>Chelicerata</taxon>
        <taxon>Arachnida</taxon>
        <taxon>Araneae</taxon>
        <taxon>Araneomorphae</taxon>
        <taxon>Entelegynae</taxon>
        <taxon>Araneoidea</taxon>
        <taxon>Araneidae</taxon>
        <taxon>Araneus</taxon>
    </lineage>
</organism>
<proteinExistence type="predicted"/>
<evidence type="ECO:0000313" key="1">
    <source>
        <dbReference type="EMBL" id="GBM31222.1"/>
    </source>
</evidence>
<gene>
    <name evidence="1" type="ORF">AVEN_193352_1</name>
</gene>
<reference evidence="1 2" key="1">
    <citation type="journal article" date="2019" name="Sci. Rep.">
        <title>Orb-weaving spider Araneus ventricosus genome elucidates the spidroin gene catalogue.</title>
        <authorList>
            <person name="Kono N."/>
            <person name="Nakamura H."/>
            <person name="Ohtoshi R."/>
            <person name="Moran D.A.P."/>
            <person name="Shinohara A."/>
            <person name="Yoshida Y."/>
            <person name="Fujiwara M."/>
            <person name="Mori M."/>
            <person name="Tomita M."/>
            <person name="Arakawa K."/>
        </authorList>
    </citation>
    <scope>NUCLEOTIDE SEQUENCE [LARGE SCALE GENOMIC DNA]</scope>
</reference>
<dbReference type="EMBL" id="BGPR01000678">
    <property type="protein sequence ID" value="GBM31222.1"/>
    <property type="molecule type" value="Genomic_DNA"/>
</dbReference>